<accession>A0A9D1P0G8</accession>
<evidence type="ECO:0000256" key="1">
    <source>
        <dbReference type="SAM" id="Phobius"/>
    </source>
</evidence>
<dbReference type="InterPro" id="IPR052710">
    <property type="entry name" value="CAAX_protease"/>
</dbReference>
<feature type="transmembrane region" description="Helical" evidence="1">
    <location>
        <begin position="142"/>
        <end position="160"/>
    </location>
</feature>
<feature type="transmembrane region" description="Helical" evidence="1">
    <location>
        <begin position="172"/>
        <end position="189"/>
    </location>
</feature>
<feature type="transmembrane region" description="Helical" evidence="1">
    <location>
        <begin position="17"/>
        <end position="40"/>
    </location>
</feature>
<dbReference type="Proteomes" id="UP000824169">
    <property type="component" value="Unassembled WGS sequence"/>
</dbReference>
<keyword evidence="3" id="KW-0378">Hydrolase</keyword>
<comment type="caution">
    <text evidence="3">The sequence shown here is derived from an EMBL/GenBank/DDBJ whole genome shotgun (WGS) entry which is preliminary data.</text>
</comment>
<feature type="transmembrane region" description="Helical" evidence="1">
    <location>
        <begin position="99"/>
        <end position="122"/>
    </location>
</feature>
<evidence type="ECO:0000259" key="2">
    <source>
        <dbReference type="Pfam" id="PF02517"/>
    </source>
</evidence>
<keyword evidence="1" id="KW-0812">Transmembrane</keyword>
<sequence>MKQGGGVRRILEKVWDVLYPTVTIVLCMLIVTVVGIMAAGQITGRPGLDSRELLAEVRSLPLWINVGFYSLTLISQRKRYALDVLRFQPENRRWKAGKLLAACLLAAALGHLLSTGIAASGFSEIFSGYTDQAAAAFEGQNLLLLTAATVILAPLAEEMIFRGMTYRRARSYLGPAGGALISAALFGVYHGNMVQFLYAFVMGLLFAAFCEKSGSILPAVLGHGAANLWAIGSTPVMERLFQAIPQAVLWVSAAEAVVGVVCAWLLFRGKQKTGEGGKKDG</sequence>
<dbReference type="PANTHER" id="PTHR36435">
    <property type="entry name" value="SLR1288 PROTEIN"/>
    <property type="match status" value="1"/>
</dbReference>
<dbReference type="PANTHER" id="PTHR36435:SF1">
    <property type="entry name" value="CAAX AMINO TERMINAL PROTEASE FAMILY PROTEIN"/>
    <property type="match status" value="1"/>
</dbReference>
<keyword evidence="3" id="KW-0645">Protease</keyword>
<keyword evidence="1" id="KW-1133">Transmembrane helix</keyword>
<proteinExistence type="predicted"/>
<dbReference type="GO" id="GO:0008237">
    <property type="term" value="F:metallopeptidase activity"/>
    <property type="evidence" value="ECO:0007669"/>
    <property type="project" value="UniProtKB-KW"/>
</dbReference>
<dbReference type="Pfam" id="PF02517">
    <property type="entry name" value="Rce1-like"/>
    <property type="match status" value="1"/>
</dbReference>
<feature type="transmembrane region" description="Helical" evidence="1">
    <location>
        <begin position="195"/>
        <end position="210"/>
    </location>
</feature>
<dbReference type="GO" id="GO:0004175">
    <property type="term" value="F:endopeptidase activity"/>
    <property type="evidence" value="ECO:0007669"/>
    <property type="project" value="UniProtKB-ARBA"/>
</dbReference>
<dbReference type="AlphaFoldDB" id="A0A9D1P0G8"/>
<gene>
    <name evidence="3" type="ORF">IAB71_01180</name>
</gene>
<reference evidence="3" key="2">
    <citation type="journal article" date="2021" name="PeerJ">
        <title>Extensive microbial diversity within the chicken gut microbiome revealed by metagenomics and culture.</title>
        <authorList>
            <person name="Gilroy R."/>
            <person name="Ravi A."/>
            <person name="Getino M."/>
            <person name="Pursley I."/>
            <person name="Horton D.L."/>
            <person name="Alikhan N.F."/>
            <person name="Baker D."/>
            <person name="Gharbi K."/>
            <person name="Hall N."/>
            <person name="Watson M."/>
            <person name="Adriaenssens E.M."/>
            <person name="Foster-Nyarko E."/>
            <person name="Jarju S."/>
            <person name="Secka A."/>
            <person name="Antonio M."/>
            <person name="Oren A."/>
            <person name="Chaudhuri R.R."/>
            <person name="La Ragione R."/>
            <person name="Hildebrand F."/>
            <person name="Pallen M.J."/>
        </authorList>
    </citation>
    <scope>NUCLEOTIDE SEQUENCE</scope>
    <source>
        <strain evidence="3">CHK188-20938</strain>
    </source>
</reference>
<reference evidence="3" key="1">
    <citation type="submission" date="2020-10" db="EMBL/GenBank/DDBJ databases">
        <authorList>
            <person name="Gilroy R."/>
        </authorList>
    </citation>
    <scope>NUCLEOTIDE SEQUENCE</scope>
    <source>
        <strain evidence="3">CHK188-20938</strain>
    </source>
</reference>
<feature type="transmembrane region" description="Helical" evidence="1">
    <location>
        <begin position="248"/>
        <end position="267"/>
    </location>
</feature>
<evidence type="ECO:0000313" key="4">
    <source>
        <dbReference type="Proteomes" id="UP000824169"/>
    </source>
</evidence>
<feature type="transmembrane region" description="Helical" evidence="1">
    <location>
        <begin position="60"/>
        <end position="78"/>
    </location>
</feature>
<feature type="transmembrane region" description="Helical" evidence="1">
    <location>
        <begin position="217"/>
        <end position="236"/>
    </location>
</feature>
<keyword evidence="3" id="KW-0482">Metalloprotease</keyword>
<feature type="domain" description="CAAX prenyl protease 2/Lysostaphin resistance protein A-like" evidence="2">
    <location>
        <begin position="141"/>
        <end position="228"/>
    </location>
</feature>
<evidence type="ECO:0000313" key="3">
    <source>
        <dbReference type="EMBL" id="HIV24393.1"/>
    </source>
</evidence>
<organism evidence="3 4">
    <name type="scientific">Candidatus Scatomonas pullistercoris</name>
    <dbReference type="NCBI Taxonomy" id="2840920"/>
    <lineage>
        <taxon>Bacteria</taxon>
        <taxon>Bacillati</taxon>
        <taxon>Bacillota</taxon>
        <taxon>Clostridia</taxon>
        <taxon>Lachnospirales</taxon>
        <taxon>Lachnospiraceae</taxon>
        <taxon>Lachnospiraceae incertae sedis</taxon>
        <taxon>Candidatus Scatomonas</taxon>
    </lineage>
</organism>
<protein>
    <submittedName>
        <fullName evidence="3">CPBP family intramembrane metalloprotease</fullName>
    </submittedName>
</protein>
<dbReference type="InterPro" id="IPR003675">
    <property type="entry name" value="Rce1/LyrA-like_dom"/>
</dbReference>
<dbReference type="EMBL" id="DVOO01000003">
    <property type="protein sequence ID" value="HIV24393.1"/>
    <property type="molecule type" value="Genomic_DNA"/>
</dbReference>
<keyword evidence="1" id="KW-0472">Membrane</keyword>
<name>A0A9D1P0G8_9FIRM</name>
<dbReference type="GO" id="GO:0080120">
    <property type="term" value="P:CAAX-box protein maturation"/>
    <property type="evidence" value="ECO:0007669"/>
    <property type="project" value="UniProtKB-ARBA"/>
</dbReference>